<evidence type="ECO:0000256" key="1">
    <source>
        <dbReference type="ARBA" id="ARBA00010337"/>
    </source>
</evidence>
<keyword evidence="2 5" id="KW-0963">Cytoplasm</keyword>
<dbReference type="Pfam" id="PF04130">
    <property type="entry name" value="GCP_C_terminal"/>
    <property type="match status" value="1"/>
</dbReference>
<dbReference type="PANTHER" id="PTHR19302">
    <property type="entry name" value="GAMMA TUBULIN COMPLEX PROTEIN"/>
    <property type="match status" value="1"/>
</dbReference>
<gene>
    <name evidence="8" type="ORF">OGATHE_005069</name>
</gene>
<dbReference type="Proteomes" id="UP000788993">
    <property type="component" value="Unassembled WGS sequence"/>
</dbReference>
<proteinExistence type="inferred from homology"/>
<dbReference type="InterPro" id="IPR040457">
    <property type="entry name" value="GCP_C"/>
</dbReference>
<dbReference type="GO" id="GO:0051225">
    <property type="term" value="P:spindle assembly"/>
    <property type="evidence" value="ECO:0007669"/>
    <property type="project" value="TreeGrafter"/>
</dbReference>
<dbReference type="PANTHER" id="PTHR19302:SF33">
    <property type="entry name" value="GAMMA-TUBULIN COMPLEX COMPONENT 5"/>
    <property type="match status" value="1"/>
</dbReference>
<keyword evidence="9" id="KW-1185">Reference proteome</keyword>
<feature type="domain" description="Gamma tubulin complex component protein N-terminal" evidence="7">
    <location>
        <begin position="197"/>
        <end position="469"/>
    </location>
</feature>
<name>A0A9P8NW77_9ASCO</name>
<keyword evidence="3 5" id="KW-0493">Microtubule</keyword>
<accession>A0A9P8NW77</accession>
<protein>
    <recommendedName>
        <fullName evidence="5">Spindle pole body component</fullName>
    </recommendedName>
</protein>
<dbReference type="Gene3D" id="1.20.120.1900">
    <property type="entry name" value="Gamma-tubulin complex, C-terminal domain"/>
    <property type="match status" value="1"/>
</dbReference>
<evidence type="ECO:0000256" key="3">
    <source>
        <dbReference type="ARBA" id="ARBA00022701"/>
    </source>
</evidence>
<evidence type="ECO:0000256" key="4">
    <source>
        <dbReference type="ARBA" id="ARBA00023212"/>
    </source>
</evidence>
<dbReference type="InterPro" id="IPR042241">
    <property type="entry name" value="GCP_C_sf"/>
</dbReference>
<dbReference type="GO" id="GO:0043015">
    <property type="term" value="F:gamma-tubulin binding"/>
    <property type="evidence" value="ECO:0007669"/>
    <property type="project" value="InterPro"/>
</dbReference>
<evidence type="ECO:0000256" key="2">
    <source>
        <dbReference type="ARBA" id="ARBA00022490"/>
    </source>
</evidence>
<evidence type="ECO:0000259" key="7">
    <source>
        <dbReference type="Pfam" id="PF17681"/>
    </source>
</evidence>
<dbReference type="GO" id="GO:0005816">
    <property type="term" value="C:spindle pole body"/>
    <property type="evidence" value="ECO:0007669"/>
    <property type="project" value="UniProtKB-ARBA"/>
</dbReference>
<dbReference type="InterPro" id="IPR007259">
    <property type="entry name" value="GCP"/>
</dbReference>
<feature type="domain" description="Gamma tubulin complex component C-terminal" evidence="6">
    <location>
        <begin position="472"/>
        <end position="870"/>
    </location>
</feature>
<dbReference type="Pfam" id="PF17681">
    <property type="entry name" value="GCP_N_terminal"/>
    <property type="match status" value="1"/>
</dbReference>
<comment type="similarity">
    <text evidence="1 5">Belongs to the TUBGCP family.</text>
</comment>
<evidence type="ECO:0000259" key="6">
    <source>
        <dbReference type="Pfam" id="PF04130"/>
    </source>
</evidence>
<dbReference type="GO" id="GO:0000922">
    <property type="term" value="C:spindle pole"/>
    <property type="evidence" value="ECO:0007669"/>
    <property type="project" value="InterPro"/>
</dbReference>
<comment type="subcellular location">
    <subcellularLocation>
        <location evidence="5">Cytoplasm</location>
        <location evidence="5">Cytoskeleton</location>
        <location evidence="5">Microtubule organizing center</location>
    </subcellularLocation>
</comment>
<evidence type="ECO:0000313" key="8">
    <source>
        <dbReference type="EMBL" id="KAH3660737.1"/>
    </source>
</evidence>
<keyword evidence="4 5" id="KW-0206">Cytoskeleton</keyword>
<organism evidence="8 9">
    <name type="scientific">Ogataea polymorpha</name>
    <dbReference type="NCBI Taxonomy" id="460523"/>
    <lineage>
        <taxon>Eukaryota</taxon>
        <taxon>Fungi</taxon>
        <taxon>Dikarya</taxon>
        <taxon>Ascomycota</taxon>
        <taxon>Saccharomycotina</taxon>
        <taxon>Pichiomycetes</taxon>
        <taxon>Pichiales</taxon>
        <taxon>Pichiaceae</taxon>
        <taxon>Ogataea</taxon>
    </lineage>
</organism>
<dbReference type="InterPro" id="IPR041470">
    <property type="entry name" value="GCP_N"/>
</dbReference>
<evidence type="ECO:0000256" key="5">
    <source>
        <dbReference type="RuleBase" id="RU363050"/>
    </source>
</evidence>
<dbReference type="EMBL" id="JAEUBD010001468">
    <property type="protein sequence ID" value="KAH3660737.1"/>
    <property type="molecule type" value="Genomic_DNA"/>
</dbReference>
<dbReference type="AlphaFoldDB" id="A0A9P8NW77"/>
<evidence type="ECO:0000313" key="9">
    <source>
        <dbReference type="Proteomes" id="UP000788993"/>
    </source>
</evidence>
<reference evidence="8" key="1">
    <citation type="journal article" date="2021" name="Open Biol.">
        <title>Shared evolutionary footprints suggest mitochondrial oxidative damage underlies multiple complex I losses in fungi.</title>
        <authorList>
            <person name="Schikora-Tamarit M.A."/>
            <person name="Marcet-Houben M."/>
            <person name="Nosek J."/>
            <person name="Gabaldon T."/>
        </authorList>
    </citation>
    <scope>NUCLEOTIDE SEQUENCE</scope>
    <source>
        <strain evidence="8">NCAIM Y.01608</strain>
    </source>
</reference>
<dbReference type="GO" id="GO:0005874">
    <property type="term" value="C:microtubule"/>
    <property type="evidence" value="ECO:0007669"/>
    <property type="project" value="UniProtKB-KW"/>
</dbReference>
<sequence length="872" mass="101415">MESEQIVINYLFRLLRSIVPDDFDANFIHKLTNDVYTLLLRSYTSSVSTSQSLASLSEYRSIFAHIPAYTYVWDKLEHTTEDLLSLKNIDDAARYLIKLDSYETNKQRQLPSRFAQYDSSGVANNLGASTSMTNPRHLLSSPGLPSSTAFLPSSTFGLHSSRPPSQSFSVGEPLSKHLLPFYYHNTEYGLIPEQEMIKSLAFTLIGSTSEIFPFDDKIKVPTNISYGAMGLLYQLFEPALIYKHLKTMSPRVLANSQVKVAFSSSLQKELFQYTTLVNQIFNPAHIESLTLRYVRLQLNDSIIKLRMLFNLTTQIQTLPINEFLSYLSQLTRIGDPLLKTLAVTIFRTCSLPYFEMIKDWIFEGSLVLEDATKENFFIAYTERGQELQQEKVPTFIRTSELIYQIGKSLLYLKNQCNEMKWCIDFGLKYRQLFASNGDFLDMAANKLDILVKQQYDEIINYLCYVLYEKYGLVKEISYLHQLLLMNKGDFINSLIVKGLTLLNESSSTLSSHHLMKILQESIENSSIRHFPIEVLNRLDARILEMGHGNIGWDVFTLDFQVKYPLDNILNGPTHDSREYLRMFNFLLRLQKVNYLLNVEWLESNSIRRSSLKHIEKRSKMVRRQLKLDPNYTLSVLDSRCLWLSKTFKRLNILRNEFIKFVNIITSFFDLEIIEKKYRKLLEALVKTDEHDIKVKRNAKGLKVLESGRIKIDKTYLPLPDNAHLELKYRAYNLDELTKLHHDYITSITRSRLFDMHSKSSKGKNSGLYYIEQIDSFIRTINQFISLNEEFNSLLVDMLSVTEMLRDDGHLDFENKDRYDDYLNSIDIKLNKLMEKLTVDIIESFEDNLEKFTEDLTLDHDQTLRCLGIMLSN</sequence>
<dbReference type="GO" id="GO:0051011">
    <property type="term" value="F:microtubule minus-end binding"/>
    <property type="evidence" value="ECO:0007669"/>
    <property type="project" value="TreeGrafter"/>
</dbReference>
<dbReference type="GO" id="GO:0007020">
    <property type="term" value="P:microtubule nucleation"/>
    <property type="evidence" value="ECO:0007669"/>
    <property type="project" value="InterPro"/>
</dbReference>
<dbReference type="GO" id="GO:0000278">
    <property type="term" value="P:mitotic cell cycle"/>
    <property type="evidence" value="ECO:0007669"/>
    <property type="project" value="TreeGrafter"/>
</dbReference>
<comment type="caution">
    <text evidence="8">The sequence shown here is derived from an EMBL/GenBank/DDBJ whole genome shotgun (WGS) entry which is preliminary data.</text>
</comment>
<reference evidence="8" key="2">
    <citation type="submission" date="2021-01" db="EMBL/GenBank/DDBJ databases">
        <authorList>
            <person name="Schikora-Tamarit M.A."/>
        </authorList>
    </citation>
    <scope>NUCLEOTIDE SEQUENCE</scope>
    <source>
        <strain evidence="8">NCAIM Y.01608</strain>
    </source>
</reference>
<dbReference type="GO" id="GO:0000930">
    <property type="term" value="C:gamma-tubulin complex"/>
    <property type="evidence" value="ECO:0007669"/>
    <property type="project" value="TreeGrafter"/>
</dbReference>
<dbReference type="GO" id="GO:0051321">
    <property type="term" value="P:meiotic cell cycle"/>
    <property type="evidence" value="ECO:0007669"/>
    <property type="project" value="TreeGrafter"/>
</dbReference>
<dbReference type="GO" id="GO:0031122">
    <property type="term" value="P:cytoplasmic microtubule organization"/>
    <property type="evidence" value="ECO:0007669"/>
    <property type="project" value="TreeGrafter"/>
</dbReference>